<dbReference type="PANTHER" id="PTHR45964:SF5">
    <property type="entry name" value="WSCD FAMILY MEMBER CG9164"/>
    <property type="match status" value="1"/>
</dbReference>
<dbReference type="OrthoDB" id="10070993at2759"/>
<dbReference type="SMART" id="SM00321">
    <property type="entry name" value="WSC"/>
    <property type="match status" value="1"/>
</dbReference>
<proteinExistence type="predicted"/>
<evidence type="ECO:0000259" key="3">
    <source>
        <dbReference type="PROSITE" id="PS51212"/>
    </source>
</evidence>
<name>A0A6J8CZ98_MYTCO</name>
<feature type="chain" id="PRO_5026647728" description="WSC domain-containing protein" evidence="2">
    <location>
        <begin position="24"/>
        <end position="177"/>
    </location>
</feature>
<gene>
    <name evidence="4" type="ORF">MCOR_35019</name>
</gene>
<evidence type="ECO:0000256" key="1">
    <source>
        <dbReference type="ARBA" id="ARBA00022737"/>
    </source>
</evidence>
<keyword evidence="2" id="KW-0732">Signal</keyword>
<dbReference type="InterPro" id="IPR002889">
    <property type="entry name" value="WSC_carb-bd"/>
</dbReference>
<protein>
    <recommendedName>
        <fullName evidence="3">WSC domain-containing protein</fullName>
    </recommendedName>
</protein>
<organism evidence="4 5">
    <name type="scientific">Mytilus coruscus</name>
    <name type="common">Sea mussel</name>
    <dbReference type="NCBI Taxonomy" id="42192"/>
    <lineage>
        <taxon>Eukaryota</taxon>
        <taxon>Metazoa</taxon>
        <taxon>Spiralia</taxon>
        <taxon>Lophotrochozoa</taxon>
        <taxon>Mollusca</taxon>
        <taxon>Bivalvia</taxon>
        <taxon>Autobranchia</taxon>
        <taxon>Pteriomorphia</taxon>
        <taxon>Mytilida</taxon>
        <taxon>Mytiloidea</taxon>
        <taxon>Mytilidae</taxon>
        <taxon>Mytilinae</taxon>
        <taxon>Mytilus</taxon>
    </lineage>
</organism>
<reference evidence="4 5" key="1">
    <citation type="submission" date="2020-06" db="EMBL/GenBank/DDBJ databases">
        <authorList>
            <person name="Li R."/>
            <person name="Bekaert M."/>
        </authorList>
    </citation>
    <scope>NUCLEOTIDE SEQUENCE [LARGE SCALE GENOMIC DNA]</scope>
    <source>
        <strain evidence="5">wild</strain>
    </source>
</reference>
<feature type="signal peptide" evidence="2">
    <location>
        <begin position="1"/>
        <end position="23"/>
    </location>
</feature>
<dbReference type="Pfam" id="PF01822">
    <property type="entry name" value="WSC"/>
    <property type="match status" value="1"/>
</dbReference>
<evidence type="ECO:0000313" key="5">
    <source>
        <dbReference type="Proteomes" id="UP000507470"/>
    </source>
</evidence>
<dbReference type="AlphaFoldDB" id="A0A6J8CZ98"/>
<dbReference type="InterPro" id="IPR051589">
    <property type="entry name" value="Sialate-O-sulfotransferase"/>
</dbReference>
<keyword evidence="5" id="KW-1185">Reference proteome</keyword>
<accession>A0A6J8CZ98</accession>
<evidence type="ECO:0000256" key="2">
    <source>
        <dbReference type="SAM" id="SignalP"/>
    </source>
</evidence>
<dbReference type="Proteomes" id="UP000507470">
    <property type="component" value="Unassembled WGS sequence"/>
</dbReference>
<evidence type="ECO:0000313" key="4">
    <source>
        <dbReference type="EMBL" id="CAC5400871.1"/>
    </source>
</evidence>
<dbReference type="PROSITE" id="PS51212">
    <property type="entry name" value="WSC"/>
    <property type="match status" value="1"/>
</dbReference>
<sequence>MFRPTSLHVYLLVILVSYHSVNAATCRLRATCKYVDEQIEELKNNLGYVGCFIDDKNRLFDTRKPNSANMSLKRCREQCRGYIYVGLQNGRECFCGNTLNVNKYPPKPESQCQHKCSGERNRKCGGHWKMSIYTGIHLFIKLICIVLCSSVCVNNGKNSNGISCLGRLLTHTFQIRR</sequence>
<dbReference type="PANTHER" id="PTHR45964">
    <property type="entry name" value="WSCD FAMILY MEMBER CG9164"/>
    <property type="match status" value="1"/>
</dbReference>
<feature type="domain" description="WSC" evidence="3">
    <location>
        <begin position="45"/>
        <end position="136"/>
    </location>
</feature>
<dbReference type="EMBL" id="CACVKT020006329">
    <property type="protein sequence ID" value="CAC5400871.1"/>
    <property type="molecule type" value="Genomic_DNA"/>
</dbReference>
<keyword evidence="1" id="KW-0677">Repeat</keyword>